<reference evidence="15" key="2">
    <citation type="submission" date="2025-09" db="UniProtKB">
        <authorList>
            <consortium name="Ensembl"/>
        </authorList>
    </citation>
    <scope>IDENTIFICATION</scope>
</reference>
<dbReference type="EC" id="2.7.12.1" evidence="1"/>
<dbReference type="FunFam" id="1.10.510.10:FF:000308">
    <property type="entry name" value="Dual specificity protein kinase TTK"/>
    <property type="match status" value="1"/>
</dbReference>
<dbReference type="Gene3D" id="3.30.200.20">
    <property type="entry name" value="Phosphorylase Kinase, domain 1"/>
    <property type="match status" value="1"/>
</dbReference>
<comment type="catalytic activity">
    <reaction evidence="9">
        <text>L-threonyl-[protein] + ATP = O-phospho-L-threonyl-[protein] + ADP + H(+)</text>
        <dbReference type="Rhea" id="RHEA:46608"/>
        <dbReference type="Rhea" id="RHEA-COMP:11060"/>
        <dbReference type="Rhea" id="RHEA-COMP:11605"/>
        <dbReference type="ChEBI" id="CHEBI:15378"/>
        <dbReference type="ChEBI" id="CHEBI:30013"/>
        <dbReference type="ChEBI" id="CHEBI:30616"/>
        <dbReference type="ChEBI" id="CHEBI:61977"/>
        <dbReference type="ChEBI" id="CHEBI:456216"/>
        <dbReference type="EC" id="2.7.12.1"/>
    </reaction>
</comment>
<feature type="domain" description="Protein kinase" evidence="14">
    <location>
        <begin position="318"/>
        <end position="584"/>
    </location>
</feature>
<feature type="binding site" evidence="12">
    <location>
        <position position="346"/>
    </location>
    <ligand>
        <name>ATP</name>
        <dbReference type="ChEBI" id="CHEBI:30616"/>
    </ligand>
</feature>
<dbReference type="InterPro" id="IPR008271">
    <property type="entry name" value="Ser/Thr_kinase_AS"/>
</dbReference>
<dbReference type="Proteomes" id="UP000694555">
    <property type="component" value="Unplaced"/>
</dbReference>
<dbReference type="GO" id="GO:0004713">
    <property type="term" value="F:protein tyrosine kinase activity"/>
    <property type="evidence" value="ECO:0007669"/>
    <property type="project" value="UniProtKB-KW"/>
</dbReference>
<dbReference type="AlphaFoldDB" id="A0A8C0BD13"/>
<dbReference type="GO" id="GO:0005634">
    <property type="term" value="C:nucleus"/>
    <property type="evidence" value="ECO:0007669"/>
    <property type="project" value="TreeGrafter"/>
</dbReference>
<accession>A0A8C0BD13</accession>
<evidence type="ECO:0000256" key="11">
    <source>
        <dbReference type="ARBA" id="ARBA00074660"/>
    </source>
</evidence>
<comment type="catalytic activity">
    <reaction evidence="8">
        <text>L-seryl-[protein] + ATP = O-phospho-L-seryl-[protein] + ADP + H(+)</text>
        <dbReference type="Rhea" id="RHEA:17989"/>
        <dbReference type="Rhea" id="RHEA-COMP:9863"/>
        <dbReference type="Rhea" id="RHEA-COMP:11604"/>
        <dbReference type="ChEBI" id="CHEBI:15378"/>
        <dbReference type="ChEBI" id="CHEBI:29999"/>
        <dbReference type="ChEBI" id="CHEBI:30616"/>
        <dbReference type="ChEBI" id="CHEBI:83421"/>
        <dbReference type="ChEBI" id="CHEBI:456216"/>
        <dbReference type="EC" id="2.7.12.1"/>
    </reaction>
</comment>
<proteinExistence type="predicted"/>
<dbReference type="Gene3D" id="1.10.510.10">
    <property type="entry name" value="Transferase(Phosphotransferase) domain 1"/>
    <property type="match status" value="1"/>
</dbReference>
<evidence type="ECO:0000256" key="1">
    <source>
        <dbReference type="ARBA" id="ARBA00013203"/>
    </source>
</evidence>
<keyword evidence="6 12" id="KW-0067">ATP-binding</keyword>
<feature type="coiled-coil region" evidence="13">
    <location>
        <begin position="14"/>
        <end position="41"/>
    </location>
</feature>
<dbReference type="GO" id="GO:0034501">
    <property type="term" value="P:protein localization to kinetochore"/>
    <property type="evidence" value="ECO:0007669"/>
    <property type="project" value="TreeGrafter"/>
</dbReference>
<comment type="catalytic activity">
    <reaction evidence="10">
        <text>L-tyrosyl-[protein] + ATP = O-phospho-L-tyrosyl-[protein] + ADP + H(+)</text>
        <dbReference type="Rhea" id="RHEA:10596"/>
        <dbReference type="Rhea" id="RHEA-COMP:10136"/>
        <dbReference type="Rhea" id="RHEA-COMP:20101"/>
        <dbReference type="ChEBI" id="CHEBI:15378"/>
        <dbReference type="ChEBI" id="CHEBI:30616"/>
        <dbReference type="ChEBI" id="CHEBI:46858"/>
        <dbReference type="ChEBI" id="CHEBI:61978"/>
        <dbReference type="ChEBI" id="CHEBI:456216"/>
        <dbReference type="EC" id="2.7.12.1"/>
    </reaction>
</comment>
<evidence type="ECO:0000256" key="6">
    <source>
        <dbReference type="ARBA" id="ARBA00022840"/>
    </source>
</evidence>
<evidence type="ECO:0000256" key="4">
    <source>
        <dbReference type="ARBA" id="ARBA00022741"/>
    </source>
</evidence>
<dbReference type="InterPro" id="IPR027084">
    <property type="entry name" value="Mps1_cat"/>
</dbReference>
<dbReference type="GO" id="GO:0033316">
    <property type="term" value="P:meiotic spindle assembly checkpoint signaling"/>
    <property type="evidence" value="ECO:0007669"/>
    <property type="project" value="TreeGrafter"/>
</dbReference>
<dbReference type="InterPro" id="IPR017441">
    <property type="entry name" value="Protein_kinase_ATP_BS"/>
</dbReference>
<evidence type="ECO:0000256" key="10">
    <source>
        <dbReference type="ARBA" id="ARBA00051680"/>
    </source>
</evidence>
<dbReference type="PROSITE" id="PS50011">
    <property type="entry name" value="PROTEIN_KINASE_DOM"/>
    <property type="match status" value="1"/>
</dbReference>
<evidence type="ECO:0000256" key="13">
    <source>
        <dbReference type="SAM" id="Coils"/>
    </source>
</evidence>
<evidence type="ECO:0000256" key="12">
    <source>
        <dbReference type="PROSITE-ProRule" id="PRU10141"/>
    </source>
</evidence>
<dbReference type="PROSITE" id="PS00108">
    <property type="entry name" value="PROTEIN_KINASE_ST"/>
    <property type="match status" value="1"/>
</dbReference>
<keyword evidence="2" id="KW-0723">Serine/threonine-protein kinase</keyword>
<dbReference type="Ensembl" id="ENSBJAT00000015824.1">
    <property type="protein sequence ID" value="ENSBJAP00000015403.1"/>
    <property type="gene ID" value="ENSBJAG00000010204.1"/>
</dbReference>
<dbReference type="PANTHER" id="PTHR22974">
    <property type="entry name" value="MIXED LINEAGE PROTEIN KINASE"/>
    <property type="match status" value="1"/>
</dbReference>
<dbReference type="FunFam" id="3.30.200.20:FF:000131">
    <property type="entry name" value="Dual specificity protein kinase TTK"/>
    <property type="match status" value="1"/>
</dbReference>
<dbReference type="GO" id="GO:0005524">
    <property type="term" value="F:ATP binding"/>
    <property type="evidence" value="ECO:0007669"/>
    <property type="project" value="UniProtKB-UniRule"/>
</dbReference>
<keyword evidence="3" id="KW-0808">Transferase</keyword>
<evidence type="ECO:0000256" key="7">
    <source>
        <dbReference type="ARBA" id="ARBA00023137"/>
    </source>
</evidence>
<dbReference type="SUPFAM" id="SSF56112">
    <property type="entry name" value="Protein kinase-like (PK-like)"/>
    <property type="match status" value="1"/>
</dbReference>
<dbReference type="Gene3D" id="1.25.40.10">
    <property type="entry name" value="Tetratricopeptide repeat domain"/>
    <property type="match status" value="1"/>
</dbReference>
<keyword evidence="4 12" id="KW-0547">Nucleotide-binding</keyword>
<evidence type="ECO:0000256" key="2">
    <source>
        <dbReference type="ARBA" id="ARBA00022527"/>
    </source>
</evidence>
<dbReference type="InterPro" id="IPR011009">
    <property type="entry name" value="Kinase-like_dom_sf"/>
</dbReference>
<dbReference type="SUPFAM" id="SSF48452">
    <property type="entry name" value="TPR-like"/>
    <property type="match status" value="1"/>
</dbReference>
<evidence type="ECO:0000313" key="16">
    <source>
        <dbReference type="Proteomes" id="UP000694555"/>
    </source>
</evidence>
<dbReference type="GO" id="GO:0000776">
    <property type="term" value="C:kinetochore"/>
    <property type="evidence" value="ECO:0007669"/>
    <property type="project" value="TreeGrafter"/>
</dbReference>
<sequence>MEEEDLSERGLPQIASIMNRVRDLKNKYRNEDNNTDELNCTKISADTTDNSGTVNQIMMTTNNPEDWLCFLLKLEKKGFPQMDVSLLNRLIGRYSQAVTALPAEKHSQDESYARILVRFAELKALQDPEEARDQFHLARLNCKKFAFVHVAFAQFELSQGNVKKCKQLLQKAVECSAVPLEMLETALQNFHSQKKQLLSDEEKENLAGSCNFLKCCLSLCILEQSGHSISKGLSPPDAVSKKSDPLHVCGTPSTTYSDYMDCFRTPVVKNNFLPECQISTPYSQLPYFLPHTPATPFQNQVPASIPSHECLAIKGRIYTILKQIGSGGSSKVFQVLNEKKQLYAVKYVNLEEADQQTVESYKNEIAHLSKLQQHSDKIIRLYGYEITEHHIYMVMECGNIDLNSWLKKKKNIDPLERKSYWKNMLEAVHTIHEYGIIHSDLKPANFLIVDGMLKLIDFGIANQMQPDVTSIIKDSQVGTMNYMPPEAIKDLSSYGENGKSRSKISPKSDVWSLGCILYCMTYGRTPFQHITNPINKLHAIVDPSYEIEFPDIAEKDLQDVLKRCLIRNPKQRISVSELLVHPYVQIQSVPNAKGTTEEMKRILGQLVGLNSPNSISRAARVIYCLKEKLDSSSTRFFPRVSQKRW</sequence>
<dbReference type="CDD" id="cd14131">
    <property type="entry name" value="PKc_Mps1"/>
    <property type="match status" value="1"/>
</dbReference>
<name>A0A8C0BD13_9AVES</name>
<dbReference type="GO" id="GO:0007094">
    <property type="term" value="P:mitotic spindle assembly checkpoint signaling"/>
    <property type="evidence" value="ECO:0007669"/>
    <property type="project" value="TreeGrafter"/>
</dbReference>
<dbReference type="FunFam" id="1.25.40.10:FF:000101">
    <property type="entry name" value="Dual specificity protein kinase TTK"/>
    <property type="match status" value="1"/>
</dbReference>
<evidence type="ECO:0000256" key="9">
    <source>
        <dbReference type="ARBA" id="ARBA00049308"/>
    </source>
</evidence>
<keyword evidence="5" id="KW-0418">Kinase</keyword>
<evidence type="ECO:0000256" key="8">
    <source>
        <dbReference type="ARBA" id="ARBA00049003"/>
    </source>
</evidence>
<evidence type="ECO:0000256" key="5">
    <source>
        <dbReference type="ARBA" id="ARBA00022777"/>
    </source>
</evidence>
<dbReference type="PANTHER" id="PTHR22974:SF21">
    <property type="entry name" value="DUAL SPECIFICITY PROTEIN KINASE TTK"/>
    <property type="match status" value="1"/>
</dbReference>
<keyword evidence="7" id="KW-0829">Tyrosine-protein kinase</keyword>
<dbReference type="Pfam" id="PF00069">
    <property type="entry name" value="Pkinase"/>
    <property type="match status" value="1"/>
</dbReference>
<evidence type="ECO:0000313" key="15">
    <source>
        <dbReference type="Ensembl" id="ENSBJAP00000015403.1"/>
    </source>
</evidence>
<dbReference type="GO" id="GO:0004712">
    <property type="term" value="F:protein serine/threonine/tyrosine kinase activity"/>
    <property type="evidence" value="ECO:0007669"/>
    <property type="project" value="UniProtKB-EC"/>
</dbReference>
<organism evidence="15 16">
    <name type="scientific">Buteo japonicus</name>
    <dbReference type="NCBI Taxonomy" id="224669"/>
    <lineage>
        <taxon>Eukaryota</taxon>
        <taxon>Metazoa</taxon>
        <taxon>Chordata</taxon>
        <taxon>Craniata</taxon>
        <taxon>Vertebrata</taxon>
        <taxon>Euteleostomi</taxon>
        <taxon>Archelosauria</taxon>
        <taxon>Archosauria</taxon>
        <taxon>Dinosauria</taxon>
        <taxon>Saurischia</taxon>
        <taxon>Theropoda</taxon>
        <taxon>Coelurosauria</taxon>
        <taxon>Aves</taxon>
        <taxon>Neognathae</taxon>
        <taxon>Neoaves</taxon>
        <taxon>Telluraves</taxon>
        <taxon>Accipitrimorphae</taxon>
        <taxon>Accipitriformes</taxon>
        <taxon>Accipitridae</taxon>
        <taxon>Accipitrinae</taxon>
        <taxon>Buteo</taxon>
    </lineage>
</organism>
<protein>
    <recommendedName>
        <fullName evidence="11">Dual specificity protein kinase TTK</fullName>
        <ecNumber evidence="1">2.7.12.1</ecNumber>
    </recommendedName>
</protein>
<reference evidence="15" key="1">
    <citation type="submission" date="2025-08" db="UniProtKB">
        <authorList>
            <consortium name="Ensembl"/>
        </authorList>
    </citation>
    <scope>IDENTIFICATION</scope>
</reference>
<dbReference type="InterPro" id="IPR000719">
    <property type="entry name" value="Prot_kinase_dom"/>
</dbReference>
<dbReference type="GO" id="GO:0004674">
    <property type="term" value="F:protein serine/threonine kinase activity"/>
    <property type="evidence" value="ECO:0007669"/>
    <property type="project" value="UniProtKB-KW"/>
</dbReference>
<dbReference type="InterPro" id="IPR011990">
    <property type="entry name" value="TPR-like_helical_dom_sf"/>
</dbReference>
<dbReference type="GO" id="GO:0098813">
    <property type="term" value="P:nuclear chromosome segregation"/>
    <property type="evidence" value="ECO:0007669"/>
    <property type="project" value="UniProtKB-ARBA"/>
</dbReference>
<keyword evidence="13" id="KW-0175">Coiled coil</keyword>
<keyword evidence="16" id="KW-1185">Reference proteome</keyword>
<evidence type="ECO:0000259" key="14">
    <source>
        <dbReference type="PROSITE" id="PS50011"/>
    </source>
</evidence>
<dbReference type="GO" id="GO:0000280">
    <property type="term" value="P:nuclear division"/>
    <property type="evidence" value="ECO:0007669"/>
    <property type="project" value="UniProtKB-ARBA"/>
</dbReference>
<dbReference type="PROSITE" id="PS00107">
    <property type="entry name" value="PROTEIN_KINASE_ATP"/>
    <property type="match status" value="1"/>
</dbReference>
<evidence type="ECO:0000256" key="3">
    <source>
        <dbReference type="ARBA" id="ARBA00022679"/>
    </source>
</evidence>
<dbReference type="SMART" id="SM00220">
    <property type="entry name" value="S_TKc"/>
    <property type="match status" value="1"/>
</dbReference>